<dbReference type="PATRIC" id="fig|431306.5.peg.1927"/>
<dbReference type="InterPro" id="IPR011234">
    <property type="entry name" value="Fumarylacetoacetase-like_C"/>
</dbReference>
<dbReference type="Gene3D" id="3.90.850.10">
    <property type="entry name" value="Fumarylacetoacetase-like, C-terminal domain"/>
    <property type="match status" value="1"/>
</dbReference>
<dbReference type="EC" id="3.7.1.2" evidence="3"/>
<keyword evidence="3" id="KW-0378">Hydrolase</keyword>
<dbReference type="PANTHER" id="PTHR11820">
    <property type="entry name" value="ACYLPYRUVASE"/>
    <property type="match status" value="1"/>
</dbReference>
<proteinExistence type="predicted"/>
<dbReference type="GO" id="GO:0046872">
    <property type="term" value="F:metal ion binding"/>
    <property type="evidence" value="ECO:0007669"/>
    <property type="project" value="UniProtKB-KW"/>
</dbReference>
<name>A0A0U5F4M5_9PROT</name>
<gene>
    <name evidence="3" type="ORF">AGA_1881</name>
    <name evidence="4" type="ORF">GOB80_11645</name>
</gene>
<evidence type="ECO:0000313" key="4">
    <source>
        <dbReference type="EMBL" id="NHO40323.1"/>
    </source>
</evidence>
<dbReference type="Pfam" id="PF01557">
    <property type="entry name" value="FAA_hydrolase"/>
    <property type="match status" value="1"/>
</dbReference>
<evidence type="ECO:0000313" key="6">
    <source>
        <dbReference type="Proteomes" id="UP000657200"/>
    </source>
</evidence>
<reference evidence="5" key="2">
    <citation type="submission" date="2014-09" db="EMBL/GenBank/DDBJ databases">
        <authorList>
            <person name="Illeghems K.G."/>
        </authorList>
    </citation>
    <scope>NUCLEOTIDE SEQUENCE [LARGE SCALE GENOMIC DNA]</scope>
    <source>
        <strain evidence="5">LMG 23848T</strain>
    </source>
</reference>
<dbReference type="AlphaFoldDB" id="A0A0U5F4M5"/>
<dbReference type="EMBL" id="WOTE01000008">
    <property type="protein sequence ID" value="NHO40323.1"/>
    <property type="molecule type" value="Genomic_DNA"/>
</dbReference>
<dbReference type="SUPFAM" id="SSF56529">
    <property type="entry name" value="FAH"/>
    <property type="match status" value="1"/>
</dbReference>
<dbReference type="PANTHER" id="PTHR11820:SF90">
    <property type="entry name" value="FLUTATHIONE S-TRANSFERASE"/>
    <property type="match status" value="1"/>
</dbReference>
<dbReference type="EMBL" id="LN609302">
    <property type="protein sequence ID" value="CEF56278.1"/>
    <property type="molecule type" value="Genomic_DNA"/>
</dbReference>
<dbReference type="InterPro" id="IPR036663">
    <property type="entry name" value="Fumarylacetoacetase_C_sf"/>
</dbReference>
<evidence type="ECO:0000259" key="2">
    <source>
        <dbReference type="Pfam" id="PF01557"/>
    </source>
</evidence>
<feature type="domain" description="Fumarylacetoacetase-like C-terminal" evidence="2">
    <location>
        <begin position="30"/>
        <end position="227"/>
    </location>
</feature>
<evidence type="ECO:0000313" key="3">
    <source>
        <dbReference type="EMBL" id="CEF56278.1"/>
    </source>
</evidence>
<dbReference type="GO" id="GO:0004334">
    <property type="term" value="F:fumarylacetoacetase activity"/>
    <property type="evidence" value="ECO:0007669"/>
    <property type="project" value="UniProtKB-EC"/>
</dbReference>
<dbReference type="OrthoDB" id="9780293at2"/>
<reference evidence="3" key="1">
    <citation type="submission" date="2014-09" db="EMBL/GenBank/DDBJ databases">
        <authorList>
            <person name="Magalhaes I.L.F."/>
            <person name="Oliveira U."/>
            <person name="Santos F.R."/>
            <person name="Vidigal T.H.D.A."/>
            <person name="Brescovit A.D."/>
            <person name="Santos A.J."/>
        </authorList>
    </citation>
    <scope>NUCLEOTIDE SEQUENCE</scope>
    <source>
        <strain evidence="3">LMG 23848T</strain>
    </source>
</reference>
<keyword evidence="6" id="KW-1185">Reference proteome</keyword>
<reference evidence="4 6" key="3">
    <citation type="journal article" date="2020" name="Int. J. Syst. Evol. Microbiol.">
        <title>Novel acetic acid bacteria from cider fermentations: Acetobacter conturbans sp. nov. and Acetobacter fallax sp. nov.</title>
        <authorList>
            <person name="Sombolestani A.S."/>
            <person name="Cleenwerck I."/>
            <person name="Cnockaert M."/>
            <person name="Borremans W."/>
            <person name="Wieme A.D."/>
            <person name="De Vuyst L."/>
            <person name="Vandamme P."/>
        </authorList>
    </citation>
    <scope>NUCLEOTIDE SEQUENCE [LARGE SCALE GENOMIC DNA]</scope>
    <source>
        <strain evidence="4 6">LMG 23848</strain>
    </source>
</reference>
<accession>A0A0U5F4M5</accession>
<protein>
    <submittedName>
        <fullName evidence="4">FAA hydrolase family protein</fullName>
    </submittedName>
    <submittedName>
        <fullName evidence="3">Fumarylacetoacetate (FAA) hydrolase</fullName>
        <ecNumber evidence="3">3.7.1.2</ecNumber>
    </submittedName>
</protein>
<dbReference type="GO" id="GO:0018773">
    <property type="term" value="F:acetylpyruvate hydrolase activity"/>
    <property type="evidence" value="ECO:0007669"/>
    <property type="project" value="TreeGrafter"/>
</dbReference>
<dbReference type="STRING" id="431306.AGA_1881"/>
<evidence type="ECO:0000313" key="5">
    <source>
        <dbReference type="Proteomes" id="UP000068250"/>
    </source>
</evidence>
<evidence type="ECO:0000256" key="1">
    <source>
        <dbReference type="ARBA" id="ARBA00022723"/>
    </source>
</evidence>
<dbReference type="RefSeq" id="WP_059023899.1">
    <property type="nucleotide sequence ID" value="NZ_LN609302.1"/>
</dbReference>
<dbReference type="Proteomes" id="UP000068250">
    <property type="component" value="Chromosome I"/>
</dbReference>
<sequence length="230" mass="25282">MIERPSFLFPPSIPALPIDGQNVQFPVGRIWCVGRNYAEHSREMGSDPERNPPFFFTKPADSVTTLAVLPFPPQTQKLHYEVELVVALNAGGANLTPEESQKLIYGYAVGLDMTRRDMQEEAKKNRHPWSLSKGFDNACPISAIRPAGLVEGLEHSLLSLKVNGVVRQSGHISDMIWSIPEMISVLSHSVTLRAGDLIMTGTPAGVSQVHAHDVLEASCENVGQLTVRYQ</sequence>
<dbReference type="Proteomes" id="UP000657200">
    <property type="component" value="Unassembled WGS sequence"/>
</dbReference>
<organism evidence="3 5">
    <name type="scientific">Acetobacter ghanensis</name>
    <dbReference type="NCBI Taxonomy" id="431306"/>
    <lineage>
        <taxon>Bacteria</taxon>
        <taxon>Pseudomonadati</taxon>
        <taxon>Pseudomonadota</taxon>
        <taxon>Alphaproteobacteria</taxon>
        <taxon>Acetobacterales</taxon>
        <taxon>Acetobacteraceae</taxon>
        <taxon>Acetobacter</taxon>
    </lineage>
</organism>
<keyword evidence="1" id="KW-0479">Metal-binding</keyword>